<dbReference type="SUPFAM" id="SSF56672">
    <property type="entry name" value="DNA/RNA polymerases"/>
    <property type="match status" value="1"/>
</dbReference>
<dbReference type="PANTHER" id="PTHR34047:SF8">
    <property type="entry name" value="PROTEIN YKFC"/>
    <property type="match status" value="1"/>
</dbReference>
<evidence type="ECO:0000256" key="2">
    <source>
        <dbReference type="SAM" id="MobiDB-lite"/>
    </source>
</evidence>
<evidence type="ECO:0000259" key="3">
    <source>
        <dbReference type="PROSITE" id="PS50878"/>
    </source>
</evidence>
<dbReference type="PROSITE" id="PS50878">
    <property type="entry name" value="RT_POL"/>
    <property type="match status" value="1"/>
</dbReference>
<reference evidence="4 5" key="1">
    <citation type="submission" date="2019-06" db="EMBL/GenBank/DDBJ databases">
        <title>Genomic Encyclopedia of Type Strains, Phase IV (KMG-V): Genome sequencing to study the core and pangenomes of soil and plant-associated prokaryotes.</title>
        <authorList>
            <person name="Whitman W."/>
        </authorList>
    </citation>
    <scope>NUCLEOTIDE SEQUENCE [LARGE SCALE GENOMIC DNA]</scope>
    <source>
        <strain evidence="4 5">BR 11865</strain>
    </source>
</reference>
<dbReference type="Pfam" id="PF00078">
    <property type="entry name" value="RVT_1"/>
    <property type="match status" value="1"/>
</dbReference>
<accession>A0A560FHR4</accession>
<dbReference type="EMBL" id="VITO01000019">
    <property type="protein sequence ID" value="TWB21126.1"/>
    <property type="molecule type" value="Genomic_DNA"/>
</dbReference>
<protein>
    <submittedName>
        <fullName evidence="4">Reverse transcriptase (RNA-dependent DNA polymerase)</fullName>
    </submittedName>
</protein>
<feature type="region of interest" description="Disordered" evidence="2">
    <location>
        <begin position="412"/>
        <end position="435"/>
    </location>
</feature>
<sequence>MDIDWFKPRHYKHFDRGVGESFALKAMNPSFVMEHAFSPLIRYEKLTKRYKKKENKTVVKARPIMYASHRDSCILSFYASIINHHLNDFYQINNLSDAVIAYRSLGRSNYHFSAAAYNYALNTAPCGVLAFDVSGFFDNLNHKLLKERLKRLLAVRSLSEDWHRVLRFVTKFHFVELDKLKTHEAFAAALDRPGTNPIATVAELKKAGIDFQPNPSLEAGIPQGTPISAALSNLYMIDFDLAVLKMCESIGAMYRRYSDDIMVICPIDKMEEIENMIMQLMGAEKLELSADKTERTIFDPSDPSLSEKRSAQYLGFSYYLDGAGLRPSSLSRQWRKMRRNVRKIGKVAELSIAAGLADKVWTKKLRRRFSALQFRNFSSYARRAASAFGENEKILRQARRFERAFEKELQRMIQPKPQALTHEKSANGVDKESSS</sequence>
<feature type="domain" description="Reverse transcriptase" evidence="3">
    <location>
        <begin position="1"/>
        <end position="318"/>
    </location>
</feature>
<gene>
    <name evidence="4" type="ORF">FBZ88_119100</name>
</gene>
<dbReference type="AlphaFoldDB" id="A0A560FHR4"/>
<keyword evidence="4" id="KW-0548">Nucleotidyltransferase</keyword>
<dbReference type="PANTHER" id="PTHR34047">
    <property type="entry name" value="NUCLEAR INTRON MATURASE 1, MITOCHONDRIAL-RELATED"/>
    <property type="match status" value="1"/>
</dbReference>
<evidence type="ECO:0000256" key="1">
    <source>
        <dbReference type="ARBA" id="ARBA00034120"/>
    </source>
</evidence>
<proteinExistence type="inferred from homology"/>
<dbReference type="RefSeq" id="WP_145619473.1">
    <property type="nucleotide sequence ID" value="NZ_VITO01000019.1"/>
</dbReference>
<dbReference type="GO" id="GO:0003964">
    <property type="term" value="F:RNA-directed DNA polymerase activity"/>
    <property type="evidence" value="ECO:0007669"/>
    <property type="project" value="UniProtKB-KW"/>
</dbReference>
<dbReference type="InterPro" id="IPR043502">
    <property type="entry name" value="DNA/RNA_pol_sf"/>
</dbReference>
<evidence type="ECO:0000313" key="5">
    <source>
        <dbReference type="Proteomes" id="UP000316545"/>
    </source>
</evidence>
<organism evidence="4 5">
    <name type="scientific">Nitrospirillum amazonense</name>
    <dbReference type="NCBI Taxonomy" id="28077"/>
    <lineage>
        <taxon>Bacteria</taxon>
        <taxon>Pseudomonadati</taxon>
        <taxon>Pseudomonadota</taxon>
        <taxon>Alphaproteobacteria</taxon>
        <taxon>Rhodospirillales</taxon>
        <taxon>Azospirillaceae</taxon>
        <taxon>Nitrospirillum</taxon>
    </lineage>
</organism>
<name>A0A560FHR4_9PROT</name>
<dbReference type="InterPro" id="IPR051083">
    <property type="entry name" value="GrpII_Intron_Splice-Mob/Def"/>
</dbReference>
<comment type="caution">
    <text evidence="4">The sequence shown here is derived from an EMBL/GenBank/DDBJ whole genome shotgun (WGS) entry which is preliminary data.</text>
</comment>
<keyword evidence="5" id="KW-1185">Reference proteome</keyword>
<feature type="compositionally biased region" description="Basic and acidic residues" evidence="2">
    <location>
        <begin position="421"/>
        <end position="435"/>
    </location>
</feature>
<keyword evidence="4" id="KW-0808">Transferase</keyword>
<comment type="similarity">
    <text evidence="1">Belongs to the bacterial reverse transcriptase family.</text>
</comment>
<keyword evidence="4" id="KW-0695">RNA-directed DNA polymerase</keyword>
<evidence type="ECO:0000313" key="4">
    <source>
        <dbReference type="EMBL" id="TWB21126.1"/>
    </source>
</evidence>
<dbReference type="InterPro" id="IPR000477">
    <property type="entry name" value="RT_dom"/>
</dbReference>
<dbReference type="Proteomes" id="UP000316545">
    <property type="component" value="Unassembled WGS sequence"/>
</dbReference>